<organism evidence="2 3">
    <name type="scientific">Arenimonas oryziterrae DSM 21050 = YC6267</name>
    <dbReference type="NCBI Taxonomy" id="1121015"/>
    <lineage>
        <taxon>Bacteria</taxon>
        <taxon>Pseudomonadati</taxon>
        <taxon>Pseudomonadota</taxon>
        <taxon>Gammaproteobacteria</taxon>
        <taxon>Lysobacterales</taxon>
        <taxon>Lysobacteraceae</taxon>
        <taxon>Arenimonas</taxon>
    </lineage>
</organism>
<keyword evidence="1" id="KW-0812">Transmembrane</keyword>
<name>A0A091AUU9_9GAMM</name>
<feature type="transmembrane region" description="Helical" evidence="1">
    <location>
        <begin position="26"/>
        <end position="48"/>
    </location>
</feature>
<feature type="transmembrane region" description="Helical" evidence="1">
    <location>
        <begin position="86"/>
        <end position="106"/>
    </location>
</feature>
<sequence length="121" mass="13032">MSHLILLAALLIYAVGLLYLFRRFGIGLAMSLASGVATVAFAWGALYLVYASDVLYALGVADMPAAVLATDARFGWLLRYIAVNGWIVGIVYFVPIWLAAALIQLLRPNNAFRSTAGLGRP</sequence>
<protein>
    <submittedName>
        <fullName evidence="2">Uncharacterized protein</fullName>
    </submittedName>
</protein>
<accession>A0A091AUU9</accession>
<comment type="caution">
    <text evidence="2">The sequence shown here is derived from an EMBL/GenBank/DDBJ whole genome shotgun (WGS) entry which is preliminary data.</text>
</comment>
<evidence type="ECO:0000256" key="1">
    <source>
        <dbReference type="SAM" id="Phobius"/>
    </source>
</evidence>
<reference evidence="2 3" key="1">
    <citation type="submission" date="2013-09" db="EMBL/GenBank/DDBJ databases">
        <title>Genome sequencing of Arenimonas oryziterrae.</title>
        <authorList>
            <person name="Chen F."/>
            <person name="Wang G."/>
        </authorList>
    </citation>
    <scope>NUCLEOTIDE SEQUENCE [LARGE SCALE GENOMIC DNA]</scope>
    <source>
        <strain evidence="2 3">YC6267</strain>
    </source>
</reference>
<keyword evidence="3" id="KW-1185">Reference proteome</keyword>
<proteinExistence type="predicted"/>
<dbReference type="AlphaFoldDB" id="A0A091AUU9"/>
<evidence type="ECO:0000313" key="3">
    <source>
        <dbReference type="Proteomes" id="UP000029385"/>
    </source>
</evidence>
<dbReference type="Proteomes" id="UP000029385">
    <property type="component" value="Unassembled WGS sequence"/>
</dbReference>
<dbReference type="RefSeq" id="WP_022969981.1">
    <property type="nucleotide sequence ID" value="NZ_ATVD01000005.1"/>
</dbReference>
<dbReference type="EMBL" id="AVCI01000006">
    <property type="protein sequence ID" value="KFN43022.1"/>
    <property type="molecule type" value="Genomic_DNA"/>
</dbReference>
<keyword evidence="1" id="KW-0472">Membrane</keyword>
<keyword evidence="1" id="KW-1133">Transmembrane helix</keyword>
<evidence type="ECO:0000313" key="2">
    <source>
        <dbReference type="EMBL" id="KFN43022.1"/>
    </source>
</evidence>
<gene>
    <name evidence="2" type="ORF">N789_10700</name>
</gene>